<sequence length="46" mass="5149">MLRCYIIYEISVCFTDISLALFSKPQGKPLRGISLHLLAGESTSYL</sequence>
<accession>A0A117NHZ3</accession>
<dbReference type="EMBL" id="LKAM01000003">
    <property type="protein sequence ID" value="KUM49133.1"/>
    <property type="molecule type" value="Genomic_DNA"/>
</dbReference>
<organism evidence="1">
    <name type="scientific">Picea glauca</name>
    <name type="common">White spruce</name>
    <name type="synonym">Pinus glauca</name>
    <dbReference type="NCBI Taxonomy" id="3330"/>
    <lineage>
        <taxon>Eukaryota</taxon>
        <taxon>Viridiplantae</taxon>
        <taxon>Streptophyta</taxon>
        <taxon>Embryophyta</taxon>
        <taxon>Tracheophyta</taxon>
        <taxon>Spermatophyta</taxon>
        <taxon>Pinopsida</taxon>
        <taxon>Pinidae</taxon>
        <taxon>Conifers I</taxon>
        <taxon>Pinales</taxon>
        <taxon>Pinaceae</taxon>
        <taxon>Picea</taxon>
    </lineage>
</organism>
<comment type="caution">
    <text evidence="1">The sequence shown here is derived from an EMBL/GenBank/DDBJ whole genome shotgun (WGS) entry which is preliminary data.</text>
</comment>
<gene>
    <name evidence="1" type="ORF">ABT39_MTgene3682</name>
</gene>
<protein>
    <submittedName>
        <fullName evidence="1">Uncharacterized protein</fullName>
    </submittedName>
</protein>
<reference evidence="1" key="1">
    <citation type="journal article" date="2015" name="Genome Biol. Evol.">
        <title>Organellar Genomes of White Spruce (Picea glauca): Assembly and Annotation.</title>
        <authorList>
            <person name="Jackman S.D."/>
            <person name="Warren R.L."/>
            <person name="Gibb E.A."/>
            <person name="Vandervalk B.P."/>
            <person name="Mohamadi H."/>
            <person name="Chu J."/>
            <person name="Raymond A."/>
            <person name="Pleasance S."/>
            <person name="Coope R."/>
            <person name="Wildung M.R."/>
            <person name="Ritland C.E."/>
            <person name="Bousquet J."/>
            <person name="Jones S.J."/>
            <person name="Bohlmann J."/>
            <person name="Birol I."/>
        </authorList>
    </citation>
    <scope>NUCLEOTIDE SEQUENCE [LARGE SCALE GENOMIC DNA]</scope>
    <source>
        <tissue evidence="1">Flushing bud</tissue>
    </source>
</reference>
<evidence type="ECO:0000313" key="1">
    <source>
        <dbReference type="EMBL" id="KUM49133.1"/>
    </source>
</evidence>
<name>A0A117NHZ3_PICGL</name>
<geneLocation type="mitochondrion" evidence="1"/>
<keyword evidence="1" id="KW-0496">Mitochondrion</keyword>
<proteinExistence type="predicted"/>
<dbReference type="AlphaFoldDB" id="A0A117NHZ3"/>